<keyword evidence="1" id="KW-0040">ANK repeat</keyword>
<dbReference type="PROSITE" id="PS50088">
    <property type="entry name" value="ANK_REPEAT"/>
    <property type="match status" value="1"/>
</dbReference>
<evidence type="ECO:0000256" key="2">
    <source>
        <dbReference type="SAM" id="MobiDB-lite"/>
    </source>
</evidence>
<accession>A0AAW0R3D9</accession>
<feature type="repeat" description="ANK" evidence="1">
    <location>
        <begin position="42"/>
        <end position="75"/>
    </location>
</feature>
<feature type="compositionally biased region" description="Polar residues" evidence="2">
    <location>
        <begin position="459"/>
        <end position="470"/>
    </location>
</feature>
<comment type="caution">
    <text evidence="3">The sequence shown here is derived from an EMBL/GenBank/DDBJ whole genome shotgun (WGS) entry which is preliminary data.</text>
</comment>
<dbReference type="Proteomes" id="UP001392437">
    <property type="component" value="Unassembled WGS sequence"/>
</dbReference>
<feature type="compositionally biased region" description="Acidic residues" evidence="2">
    <location>
        <begin position="542"/>
        <end position="552"/>
    </location>
</feature>
<evidence type="ECO:0000313" key="4">
    <source>
        <dbReference type="Proteomes" id="UP001392437"/>
    </source>
</evidence>
<proteinExistence type="predicted"/>
<gene>
    <name evidence="3" type="ORF">PG999_003324</name>
</gene>
<organism evidence="3 4">
    <name type="scientific">Apiospora kogelbergensis</name>
    <dbReference type="NCBI Taxonomy" id="1337665"/>
    <lineage>
        <taxon>Eukaryota</taxon>
        <taxon>Fungi</taxon>
        <taxon>Dikarya</taxon>
        <taxon>Ascomycota</taxon>
        <taxon>Pezizomycotina</taxon>
        <taxon>Sordariomycetes</taxon>
        <taxon>Xylariomycetidae</taxon>
        <taxon>Amphisphaeriales</taxon>
        <taxon>Apiosporaceae</taxon>
        <taxon>Apiospora</taxon>
    </lineage>
</organism>
<dbReference type="Gene3D" id="1.25.40.20">
    <property type="entry name" value="Ankyrin repeat-containing domain"/>
    <property type="match status" value="1"/>
</dbReference>
<evidence type="ECO:0000256" key="1">
    <source>
        <dbReference type="PROSITE-ProRule" id="PRU00023"/>
    </source>
</evidence>
<sequence length="572" mass="63209">MALPVEQLGLSSVHLRCLDGNLGQVIAHLKESPGSLDLAASDGATPLMLACLMADYDLVQFLVVNKSADITRTDRNQRKASDYAGQNEFALQERAKYVNTGLGREHRRAAKNRPEILGLLENTARRRIAKIHHRKGGGSGFHEFRLAPVGSKIGVFGLIDTIDTKVPLPDIKTLGFIMPYDEVLPIRTAFDFGRDSEDATVKGPAYYASSGWKTDSERHPQVVDSELWGWVAHNLVAPLFGHVFTRGRDNGNMVPEPEHHGRVKACHVEVLLSTFYAFTLTESLVARTPGQKEEDYVRKQASCLSQVRNMNLGARQRMTIYIDSHPCHSCRDYVDALGVITGLSFEIMGGCWMRPSPSDTPEKGARFAPAVSRANFIDQADKTMAIRLSDPSLMDGFRYTPIRGEKAATPPGRVSETPPLGEEENDDDNSSGSEMVLTPPSTTPINAFQAIHRIRSFQFSPSVKTSSSGSLPRRTRRKRHPQFVVPNPLDHKPSNPTPVWKDPFADRASNSGDATIIESMETDEEPQAGENIGSKTAPIVIGDEEEEEETEDERGGARGESYFVDIRFEVQK</sequence>
<reference evidence="3 4" key="1">
    <citation type="submission" date="2023-01" db="EMBL/GenBank/DDBJ databases">
        <title>Analysis of 21 Apiospora genomes using comparative genomics revels a genus with tremendous synthesis potential of carbohydrate active enzymes and secondary metabolites.</title>
        <authorList>
            <person name="Sorensen T."/>
        </authorList>
    </citation>
    <scope>NUCLEOTIDE SEQUENCE [LARGE SCALE GENOMIC DNA]</scope>
    <source>
        <strain evidence="3 4">CBS 117206</strain>
    </source>
</reference>
<dbReference type="EMBL" id="JAQQWP010000003">
    <property type="protein sequence ID" value="KAK8123406.1"/>
    <property type="molecule type" value="Genomic_DNA"/>
</dbReference>
<feature type="region of interest" description="Disordered" evidence="2">
    <location>
        <begin position="459"/>
        <end position="565"/>
    </location>
</feature>
<protein>
    <recommendedName>
        <fullName evidence="5">Ankyrin repeat-containing protein</fullName>
    </recommendedName>
</protein>
<evidence type="ECO:0000313" key="3">
    <source>
        <dbReference type="EMBL" id="KAK8123406.1"/>
    </source>
</evidence>
<name>A0AAW0R3D9_9PEZI</name>
<dbReference type="InterPro" id="IPR036770">
    <property type="entry name" value="Ankyrin_rpt-contain_sf"/>
</dbReference>
<keyword evidence="4" id="KW-1185">Reference proteome</keyword>
<evidence type="ECO:0008006" key="5">
    <source>
        <dbReference type="Google" id="ProtNLM"/>
    </source>
</evidence>
<feature type="region of interest" description="Disordered" evidence="2">
    <location>
        <begin position="402"/>
        <end position="442"/>
    </location>
</feature>
<dbReference type="AlphaFoldDB" id="A0AAW0R3D9"/>
<dbReference type="InterPro" id="IPR002110">
    <property type="entry name" value="Ankyrin_rpt"/>
</dbReference>
<dbReference type="Pfam" id="PF00023">
    <property type="entry name" value="Ank"/>
    <property type="match status" value="1"/>
</dbReference>
<dbReference type="SUPFAM" id="SSF48403">
    <property type="entry name" value="Ankyrin repeat"/>
    <property type="match status" value="1"/>
</dbReference>